<feature type="region of interest" description="Disordered" evidence="1">
    <location>
        <begin position="25"/>
        <end position="71"/>
    </location>
</feature>
<organism evidence="2 3">
    <name type="scientific">Lactuca virosa</name>
    <dbReference type="NCBI Taxonomy" id="75947"/>
    <lineage>
        <taxon>Eukaryota</taxon>
        <taxon>Viridiplantae</taxon>
        <taxon>Streptophyta</taxon>
        <taxon>Embryophyta</taxon>
        <taxon>Tracheophyta</taxon>
        <taxon>Spermatophyta</taxon>
        <taxon>Magnoliopsida</taxon>
        <taxon>eudicotyledons</taxon>
        <taxon>Gunneridae</taxon>
        <taxon>Pentapetalae</taxon>
        <taxon>asterids</taxon>
        <taxon>campanulids</taxon>
        <taxon>Asterales</taxon>
        <taxon>Asteraceae</taxon>
        <taxon>Cichorioideae</taxon>
        <taxon>Cichorieae</taxon>
        <taxon>Lactucinae</taxon>
        <taxon>Lactuca</taxon>
    </lineage>
</organism>
<protein>
    <submittedName>
        <fullName evidence="2">Uncharacterized protein</fullName>
    </submittedName>
</protein>
<feature type="compositionally biased region" description="Basic and acidic residues" evidence="1">
    <location>
        <begin position="25"/>
        <end position="37"/>
    </location>
</feature>
<gene>
    <name evidence="2" type="ORF">LVIROSA_LOCUS7626</name>
</gene>
<name>A0AAU9M3Q0_9ASTR</name>
<feature type="compositionally biased region" description="Polar residues" evidence="1">
    <location>
        <begin position="43"/>
        <end position="63"/>
    </location>
</feature>
<dbReference type="AlphaFoldDB" id="A0AAU9M3Q0"/>
<sequence>MGRLYNMRLNGQQWGNHICPEIRDKASTSEPEQHDEIELTPVQVDTNQNDFQATPNDSESNSSGGYGQYMQVTPPRSYKAEEFVGEDVEVENAEGGQGQANGVVEDGQGQANGVVDDGQDQANGVVEDGQGQANGVFEDGQGIVNVLVEEAFKVPNVQVQQVRPISDILKSIRRIKLERILKIKLEKSVGGVHDLGNSKGKALIID</sequence>
<evidence type="ECO:0000313" key="3">
    <source>
        <dbReference type="Proteomes" id="UP001157418"/>
    </source>
</evidence>
<comment type="caution">
    <text evidence="2">The sequence shown here is derived from an EMBL/GenBank/DDBJ whole genome shotgun (WGS) entry which is preliminary data.</text>
</comment>
<evidence type="ECO:0000256" key="1">
    <source>
        <dbReference type="SAM" id="MobiDB-lite"/>
    </source>
</evidence>
<keyword evidence="3" id="KW-1185">Reference proteome</keyword>
<accession>A0AAU9M3Q0</accession>
<proteinExistence type="predicted"/>
<dbReference type="EMBL" id="CAKMRJ010000835">
    <property type="protein sequence ID" value="CAH1420136.1"/>
    <property type="molecule type" value="Genomic_DNA"/>
</dbReference>
<reference evidence="2 3" key="1">
    <citation type="submission" date="2022-01" db="EMBL/GenBank/DDBJ databases">
        <authorList>
            <person name="Xiong W."/>
            <person name="Schranz E."/>
        </authorList>
    </citation>
    <scope>NUCLEOTIDE SEQUENCE [LARGE SCALE GENOMIC DNA]</scope>
</reference>
<dbReference type="Proteomes" id="UP001157418">
    <property type="component" value="Unassembled WGS sequence"/>
</dbReference>
<evidence type="ECO:0000313" key="2">
    <source>
        <dbReference type="EMBL" id="CAH1420136.1"/>
    </source>
</evidence>